<evidence type="ECO:0000313" key="7">
    <source>
        <dbReference type="Proteomes" id="UP000681075"/>
    </source>
</evidence>
<evidence type="ECO:0000256" key="1">
    <source>
        <dbReference type="ARBA" id="ARBA00004141"/>
    </source>
</evidence>
<dbReference type="Proteomes" id="UP000681075">
    <property type="component" value="Unassembled WGS sequence"/>
</dbReference>
<dbReference type="Pfam" id="PF13564">
    <property type="entry name" value="DoxX_2"/>
    <property type="match status" value="1"/>
</dbReference>
<dbReference type="AlphaFoldDB" id="A0A8S8XA97"/>
<dbReference type="RefSeq" id="WP_420241841.1">
    <property type="nucleotide sequence ID" value="NZ_BOPV01000001.1"/>
</dbReference>
<feature type="transmembrane region" description="Helical" evidence="5">
    <location>
        <begin position="91"/>
        <end position="111"/>
    </location>
</feature>
<keyword evidence="3 5" id="KW-1133">Transmembrane helix</keyword>
<keyword evidence="7" id="KW-1185">Reference proteome</keyword>
<comment type="caution">
    <text evidence="6">The sequence shown here is derived from an EMBL/GenBank/DDBJ whole genome shotgun (WGS) entry which is preliminary data.</text>
</comment>
<organism evidence="6 7">
    <name type="scientific">Roseiterribacter gracilis</name>
    <dbReference type="NCBI Taxonomy" id="2812848"/>
    <lineage>
        <taxon>Bacteria</taxon>
        <taxon>Pseudomonadati</taxon>
        <taxon>Pseudomonadota</taxon>
        <taxon>Alphaproteobacteria</taxon>
        <taxon>Rhodospirillales</taxon>
        <taxon>Roseiterribacteraceae</taxon>
        <taxon>Roseiterribacter</taxon>
    </lineage>
</organism>
<evidence type="ECO:0000256" key="5">
    <source>
        <dbReference type="SAM" id="Phobius"/>
    </source>
</evidence>
<keyword evidence="4 5" id="KW-0472">Membrane</keyword>
<evidence type="ECO:0000256" key="3">
    <source>
        <dbReference type="ARBA" id="ARBA00022989"/>
    </source>
</evidence>
<gene>
    <name evidence="6" type="ORF">TMPK1_10180</name>
</gene>
<reference evidence="6" key="1">
    <citation type="submission" date="2021-02" db="EMBL/GenBank/DDBJ databases">
        <title>Genome sequence of Rhodospirillales sp. strain TMPK1 isolated from soil.</title>
        <authorList>
            <person name="Nakai R."/>
            <person name="Kusada H."/>
            <person name="Tamaki H."/>
        </authorList>
    </citation>
    <scope>NUCLEOTIDE SEQUENCE</scope>
    <source>
        <strain evidence="6">TMPK1</strain>
    </source>
</reference>
<comment type="subcellular location">
    <subcellularLocation>
        <location evidence="1">Membrane</location>
        <topology evidence="1">Multi-pass membrane protein</topology>
    </subcellularLocation>
</comment>
<evidence type="ECO:0000256" key="4">
    <source>
        <dbReference type="ARBA" id="ARBA00023136"/>
    </source>
</evidence>
<evidence type="ECO:0000256" key="2">
    <source>
        <dbReference type="ARBA" id="ARBA00022692"/>
    </source>
</evidence>
<dbReference type="GO" id="GO:0016020">
    <property type="term" value="C:membrane"/>
    <property type="evidence" value="ECO:0007669"/>
    <property type="project" value="UniProtKB-SubCell"/>
</dbReference>
<name>A0A8S8XA97_9PROT</name>
<dbReference type="EMBL" id="BOPV01000001">
    <property type="protein sequence ID" value="GIL38781.1"/>
    <property type="molecule type" value="Genomic_DNA"/>
</dbReference>
<dbReference type="InterPro" id="IPR032808">
    <property type="entry name" value="DoxX"/>
</dbReference>
<protein>
    <submittedName>
        <fullName evidence="6">Membrane protein</fullName>
    </submittedName>
</protein>
<evidence type="ECO:0000313" key="6">
    <source>
        <dbReference type="EMBL" id="GIL38781.1"/>
    </source>
</evidence>
<keyword evidence="2 5" id="KW-0812">Transmembrane</keyword>
<sequence>MTKIWIARALQALVVLFMLFDSSIKLVKIQPVIDAFTTLGYDPSQARLIGSIELICTLLYLVPRTAVLGAVLLTGIFGGAIASHLRLDDPLFTHTLFGLYLGGMMWAPLFLRDARLRQLLPLTARAA</sequence>
<accession>A0A8S8XA97</accession>
<proteinExistence type="predicted"/>
<feature type="transmembrane region" description="Helical" evidence="5">
    <location>
        <begin position="67"/>
        <end position="85"/>
    </location>
</feature>